<feature type="transmembrane region" description="Helical" evidence="7">
    <location>
        <begin position="623"/>
        <end position="647"/>
    </location>
</feature>
<comment type="caution">
    <text evidence="8">The sequence shown here is derived from an EMBL/GenBank/DDBJ whole genome shotgun (WGS) entry which is preliminary data.</text>
</comment>
<keyword evidence="2" id="KW-1003">Cell membrane</keyword>
<feature type="transmembrane region" description="Helical" evidence="7">
    <location>
        <begin position="246"/>
        <end position="266"/>
    </location>
</feature>
<keyword evidence="5 7" id="KW-0472">Membrane</keyword>
<keyword evidence="3 7" id="KW-0812">Transmembrane</keyword>
<dbReference type="AlphaFoldDB" id="A0A916TAE9"/>
<evidence type="ECO:0000256" key="6">
    <source>
        <dbReference type="SAM" id="MobiDB-lite"/>
    </source>
</evidence>
<evidence type="ECO:0000313" key="8">
    <source>
        <dbReference type="EMBL" id="GGB35111.1"/>
    </source>
</evidence>
<feature type="transmembrane region" description="Helical" evidence="7">
    <location>
        <begin position="667"/>
        <end position="691"/>
    </location>
</feature>
<dbReference type="GO" id="GO:0005886">
    <property type="term" value="C:plasma membrane"/>
    <property type="evidence" value="ECO:0007669"/>
    <property type="project" value="UniProtKB-SubCell"/>
</dbReference>
<comment type="subcellular location">
    <subcellularLocation>
        <location evidence="1">Cell membrane</location>
        <topology evidence="1">Multi-pass membrane protein</topology>
    </subcellularLocation>
</comment>
<feature type="compositionally biased region" description="Acidic residues" evidence="6">
    <location>
        <begin position="51"/>
        <end position="78"/>
    </location>
</feature>
<keyword evidence="9" id="KW-1185">Reference proteome</keyword>
<feature type="transmembrane region" description="Helical" evidence="7">
    <location>
        <begin position="314"/>
        <end position="337"/>
    </location>
</feature>
<reference evidence="8" key="1">
    <citation type="journal article" date="2014" name="Int. J. Syst. Evol. Microbiol.">
        <title>Complete genome sequence of Corynebacterium casei LMG S-19264T (=DSM 44701T), isolated from a smear-ripened cheese.</title>
        <authorList>
            <consortium name="US DOE Joint Genome Institute (JGI-PGF)"/>
            <person name="Walter F."/>
            <person name="Albersmeier A."/>
            <person name="Kalinowski J."/>
            <person name="Ruckert C."/>
        </authorList>
    </citation>
    <scope>NUCLEOTIDE SEQUENCE</scope>
    <source>
        <strain evidence="8">CGMCC 1.12827</strain>
    </source>
</reference>
<protein>
    <recommendedName>
        <fullName evidence="10">Copper resistance protein D</fullName>
    </recommendedName>
</protein>
<sequence length="731" mass="77820">MSEEPAVRDESTVSDDGTVDADDTTPTAADSSPAESAGSDGAAGPNPAVQDSDDAVQDTDDAVQDSQDPDDAVQDSDDEGRIPTIRTWLPVLVIAGVAALLAYCGVSGATRYDETGDNFPGLFTSMVATAGYFLGALTATATLGALAYVVLCARPDDHNVIDPQVYRAHRIAERAGATWAVVALLMTWVSAANAAGVPLSKATDPNVWWPLIDASEQSLGWLVSACCAAVVAVCARMLLRWTSHVVLLIPACAGVLALAVTGNAGQGPNHDYGTSAVIVFSVALTALVGLLAATGLTQPTDTSDHDLRQSSRRVFATATGLGVLTLVFGAVLGALLIPARYAFTTAYGRWGVVAAIALAVATAAPAIGLTRATSRRMITVVTTVGAGAGIAALAAIAAMETRFSPALLAHKFTIWDVFLGYHLDSPPSVSTLLGTWRFDLFLGLGAIVLAVAYVVGVLRLRRDGVNWSGWRTLSWLLGCAALLFVTSSGVRAYGMAMFSVHMAEHMVLNMFVPVLLILGAPVTLGLRAFPTAERGALPGPREWIVWMVHSRFVAVISNPLVALAIFVGSLYAVYFTPLFDVLDRYHWGHELMSVHFLITGYLFYWAIIGLDPGPKRLPYFARLGLLLAVMPFHAFFGIATMTMQSVIGHTFYTYVGLPWVTDQRHDQFVGGAIAWGASEVPLLIVVLALAVQWARSDRSEANSSDRRVDKYADDELDAYNAMLDELSKSRR</sequence>
<organism evidence="8 9">
    <name type="scientific">Gordonia jinhuaensis</name>
    <dbReference type="NCBI Taxonomy" id="1517702"/>
    <lineage>
        <taxon>Bacteria</taxon>
        <taxon>Bacillati</taxon>
        <taxon>Actinomycetota</taxon>
        <taxon>Actinomycetes</taxon>
        <taxon>Mycobacteriales</taxon>
        <taxon>Gordoniaceae</taxon>
        <taxon>Gordonia</taxon>
    </lineage>
</organism>
<feature type="transmembrane region" description="Helical" evidence="7">
    <location>
        <begin position="472"/>
        <end position="494"/>
    </location>
</feature>
<reference evidence="8" key="2">
    <citation type="submission" date="2020-09" db="EMBL/GenBank/DDBJ databases">
        <authorList>
            <person name="Sun Q."/>
            <person name="Zhou Y."/>
        </authorList>
    </citation>
    <scope>NUCLEOTIDE SEQUENCE</scope>
    <source>
        <strain evidence="8">CGMCC 1.12827</strain>
    </source>
</reference>
<evidence type="ECO:0000256" key="4">
    <source>
        <dbReference type="ARBA" id="ARBA00022989"/>
    </source>
</evidence>
<feature type="compositionally biased region" description="Basic and acidic residues" evidence="6">
    <location>
        <begin position="1"/>
        <end position="11"/>
    </location>
</feature>
<accession>A0A916TAE9</accession>
<evidence type="ECO:0008006" key="10">
    <source>
        <dbReference type="Google" id="ProtNLM"/>
    </source>
</evidence>
<feature type="transmembrane region" description="Helical" evidence="7">
    <location>
        <begin position="506"/>
        <end position="529"/>
    </location>
</feature>
<evidence type="ECO:0000313" key="9">
    <source>
        <dbReference type="Proteomes" id="UP000621454"/>
    </source>
</evidence>
<feature type="transmembrane region" description="Helical" evidence="7">
    <location>
        <begin position="130"/>
        <end position="151"/>
    </location>
</feature>
<keyword evidence="4 7" id="KW-1133">Transmembrane helix</keyword>
<feature type="transmembrane region" description="Helical" evidence="7">
    <location>
        <begin position="550"/>
        <end position="574"/>
    </location>
</feature>
<dbReference type="RefSeq" id="WP_188586819.1">
    <property type="nucleotide sequence ID" value="NZ_BMGC01000016.1"/>
</dbReference>
<feature type="transmembrane region" description="Helical" evidence="7">
    <location>
        <begin position="440"/>
        <end position="460"/>
    </location>
</feature>
<evidence type="ECO:0000256" key="7">
    <source>
        <dbReference type="SAM" id="Phobius"/>
    </source>
</evidence>
<feature type="transmembrane region" description="Helical" evidence="7">
    <location>
        <begin position="594"/>
        <end position="611"/>
    </location>
</feature>
<proteinExistence type="predicted"/>
<feature type="transmembrane region" description="Helical" evidence="7">
    <location>
        <begin position="177"/>
        <end position="199"/>
    </location>
</feature>
<feature type="transmembrane region" description="Helical" evidence="7">
    <location>
        <begin position="349"/>
        <end position="370"/>
    </location>
</feature>
<evidence type="ECO:0000256" key="3">
    <source>
        <dbReference type="ARBA" id="ARBA00022692"/>
    </source>
</evidence>
<feature type="transmembrane region" description="Helical" evidence="7">
    <location>
        <begin position="88"/>
        <end position="110"/>
    </location>
</feature>
<evidence type="ECO:0000256" key="1">
    <source>
        <dbReference type="ARBA" id="ARBA00004651"/>
    </source>
</evidence>
<feature type="transmembrane region" description="Helical" evidence="7">
    <location>
        <begin position="272"/>
        <end position="293"/>
    </location>
</feature>
<name>A0A916TAE9_9ACTN</name>
<feature type="transmembrane region" description="Helical" evidence="7">
    <location>
        <begin position="219"/>
        <end position="239"/>
    </location>
</feature>
<dbReference type="Proteomes" id="UP000621454">
    <property type="component" value="Unassembled WGS sequence"/>
</dbReference>
<evidence type="ECO:0000256" key="5">
    <source>
        <dbReference type="ARBA" id="ARBA00023136"/>
    </source>
</evidence>
<evidence type="ECO:0000256" key="2">
    <source>
        <dbReference type="ARBA" id="ARBA00022475"/>
    </source>
</evidence>
<dbReference type="Pfam" id="PF09678">
    <property type="entry name" value="Caa3_CtaG"/>
    <property type="match status" value="1"/>
</dbReference>
<dbReference type="EMBL" id="BMGC01000016">
    <property type="protein sequence ID" value="GGB35111.1"/>
    <property type="molecule type" value="Genomic_DNA"/>
</dbReference>
<feature type="compositionally biased region" description="Low complexity" evidence="6">
    <location>
        <begin position="24"/>
        <end position="37"/>
    </location>
</feature>
<gene>
    <name evidence="8" type="ORF">GCM10011489_23930</name>
</gene>
<feature type="transmembrane region" description="Helical" evidence="7">
    <location>
        <begin position="377"/>
        <end position="399"/>
    </location>
</feature>
<dbReference type="InterPro" id="IPR019108">
    <property type="entry name" value="Caa3_assmbl_CtaG-rel"/>
</dbReference>
<feature type="region of interest" description="Disordered" evidence="6">
    <location>
        <begin position="1"/>
        <end position="79"/>
    </location>
</feature>